<comment type="caution">
    <text evidence="1">The sequence shown here is derived from an EMBL/GenBank/DDBJ whole genome shotgun (WGS) entry which is preliminary data.</text>
</comment>
<dbReference type="Proteomes" id="UP001165083">
    <property type="component" value="Unassembled WGS sequence"/>
</dbReference>
<protein>
    <submittedName>
        <fullName evidence="1">Unnamed protein product</fullName>
    </submittedName>
</protein>
<keyword evidence="2" id="KW-1185">Reference proteome</keyword>
<evidence type="ECO:0000313" key="1">
    <source>
        <dbReference type="EMBL" id="GMF25985.1"/>
    </source>
</evidence>
<sequence>MQTEIARVIDVRCWSILELEITADDDGEQIELNYVGNILPTFSRGGKRYWNIKYDDQQEVTSMDVEQLARTINYSFQMGHNICID</sequence>
<organism evidence="1 2">
    <name type="scientific">Phytophthora lilii</name>
    <dbReference type="NCBI Taxonomy" id="2077276"/>
    <lineage>
        <taxon>Eukaryota</taxon>
        <taxon>Sar</taxon>
        <taxon>Stramenopiles</taxon>
        <taxon>Oomycota</taxon>
        <taxon>Peronosporomycetes</taxon>
        <taxon>Peronosporales</taxon>
        <taxon>Peronosporaceae</taxon>
        <taxon>Phytophthora</taxon>
    </lineage>
</organism>
<evidence type="ECO:0000313" key="2">
    <source>
        <dbReference type="Proteomes" id="UP001165083"/>
    </source>
</evidence>
<name>A0A9W6X0V7_9STRA</name>
<proteinExistence type="predicted"/>
<reference evidence="1" key="1">
    <citation type="submission" date="2023-04" db="EMBL/GenBank/DDBJ databases">
        <title>Phytophthora lilii NBRC 32176.</title>
        <authorList>
            <person name="Ichikawa N."/>
            <person name="Sato H."/>
            <person name="Tonouchi N."/>
        </authorList>
    </citation>
    <scope>NUCLEOTIDE SEQUENCE</scope>
    <source>
        <strain evidence="1">NBRC 32176</strain>
    </source>
</reference>
<dbReference type="AlphaFoldDB" id="A0A9W6X0V7"/>
<dbReference type="EMBL" id="BSXW01000581">
    <property type="protein sequence ID" value="GMF25985.1"/>
    <property type="molecule type" value="Genomic_DNA"/>
</dbReference>
<dbReference type="OrthoDB" id="128578at2759"/>
<accession>A0A9W6X0V7</accession>
<gene>
    <name evidence="1" type="ORF">Plil01_001078200</name>
</gene>